<dbReference type="EMBL" id="CAFBMR010000140">
    <property type="protein sequence ID" value="CAB4931120.1"/>
    <property type="molecule type" value="Genomic_DNA"/>
</dbReference>
<reference evidence="2" key="1">
    <citation type="submission" date="2020-05" db="EMBL/GenBank/DDBJ databases">
        <authorList>
            <person name="Chiriac C."/>
            <person name="Salcher M."/>
            <person name="Ghai R."/>
            <person name="Kavagutti S V."/>
        </authorList>
    </citation>
    <scope>NUCLEOTIDE SEQUENCE</scope>
</reference>
<gene>
    <name evidence="2" type="ORF">UFOPK3610_01944</name>
</gene>
<evidence type="ECO:0000256" key="1">
    <source>
        <dbReference type="SAM" id="Phobius"/>
    </source>
</evidence>
<keyword evidence="1" id="KW-1133">Transmembrane helix</keyword>
<dbReference type="PROSITE" id="PS51257">
    <property type="entry name" value="PROKAR_LIPOPROTEIN"/>
    <property type="match status" value="1"/>
</dbReference>
<evidence type="ECO:0000313" key="2">
    <source>
        <dbReference type="EMBL" id="CAB4931120.1"/>
    </source>
</evidence>
<feature type="transmembrane region" description="Helical" evidence="1">
    <location>
        <begin position="71"/>
        <end position="91"/>
    </location>
</feature>
<keyword evidence="1" id="KW-0812">Transmembrane</keyword>
<feature type="transmembrane region" description="Helical" evidence="1">
    <location>
        <begin position="37"/>
        <end position="59"/>
    </location>
</feature>
<proteinExistence type="predicted"/>
<accession>A0A6J7IJW4</accession>
<keyword evidence="1" id="KW-0472">Membrane</keyword>
<feature type="transmembrane region" description="Helical" evidence="1">
    <location>
        <begin position="103"/>
        <end position="123"/>
    </location>
</feature>
<sequence>MASLDVKILGGAGVPALVAGAACTLIAAFVAPPAGKAVIAGVFATVVVIAFFSVGQVVLGRTLRNNPQMAMSVALVIYLAKIGVLFVLILLFADTDLFNTKVFALTIVVCTIVWTISEVVIFARTKALTIVPGSGPGNPDGDAGKDFS</sequence>
<dbReference type="AlphaFoldDB" id="A0A6J7IJW4"/>
<organism evidence="2">
    <name type="scientific">freshwater metagenome</name>
    <dbReference type="NCBI Taxonomy" id="449393"/>
    <lineage>
        <taxon>unclassified sequences</taxon>
        <taxon>metagenomes</taxon>
        <taxon>ecological metagenomes</taxon>
    </lineage>
</organism>
<protein>
    <submittedName>
        <fullName evidence="2">Unannotated protein</fullName>
    </submittedName>
</protein>
<name>A0A6J7IJW4_9ZZZZ</name>
<feature type="transmembrane region" description="Helical" evidence="1">
    <location>
        <begin position="12"/>
        <end position="31"/>
    </location>
</feature>